<dbReference type="InterPro" id="IPR006190">
    <property type="entry name" value="SAF_AFP_Neu5Ac"/>
</dbReference>
<dbReference type="InterPro" id="IPR057736">
    <property type="entry name" value="SAF_PseI/NeuA/NeuB"/>
</dbReference>
<sequence>MNNPGHVLIIAEAGVNHNGSLDMALQLVDAALNAKADIVKFQIFDSTMLTTRQAEKADYQKASGDRNQNQQTMLKALELSHEDFIKISQYCHDKGIEFLATAFDEPSLDFMLSELHVKRLKIPSGELTNLPFILRHAQSGLPLILSTGMASEEEIQEALATVAFAIRYPDREPVSREELAAALKNIPHDTLSNRVTILQCTTAYPTADQDANLRVIPRLSKRFRCPVGFSDHTADIFATPLAVAAGATVIEKHFTLSRNLPGPDHQASLEADELRQLVDAIRRTETLLGSAEKRASPAEAINMQAARKSLVAAQRIKSGQTLTARDITAKRPGNGLSPACYWDTINTIASKDYDQDEFI</sequence>
<dbReference type="EC" id="2.5.1.56" evidence="2"/>
<gene>
    <name evidence="2" type="primary">neuB</name>
    <name evidence="2" type="ORF">NYR02_00450</name>
</gene>
<dbReference type="CDD" id="cd11615">
    <property type="entry name" value="SAF_NeuB_like"/>
    <property type="match status" value="1"/>
</dbReference>
<dbReference type="Proteomes" id="UP001147830">
    <property type="component" value="Unassembled WGS sequence"/>
</dbReference>
<dbReference type="Pfam" id="PF03102">
    <property type="entry name" value="NeuB"/>
    <property type="match status" value="1"/>
</dbReference>
<dbReference type="PROSITE" id="PS50844">
    <property type="entry name" value="AFP_LIKE"/>
    <property type="match status" value="1"/>
</dbReference>
<organism evidence="2 3">
    <name type="scientific">Thalassolituus pacificus</name>
    <dbReference type="NCBI Taxonomy" id="2975440"/>
    <lineage>
        <taxon>Bacteria</taxon>
        <taxon>Pseudomonadati</taxon>
        <taxon>Pseudomonadota</taxon>
        <taxon>Gammaproteobacteria</taxon>
        <taxon>Oceanospirillales</taxon>
        <taxon>Oceanospirillaceae</taxon>
        <taxon>Thalassolituus</taxon>
    </lineage>
</organism>
<name>A0A9X2WC83_9GAMM</name>
<dbReference type="PANTHER" id="PTHR42966">
    <property type="entry name" value="N-ACETYLNEURAMINATE SYNTHASE"/>
    <property type="match status" value="1"/>
</dbReference>
<dbReference type="AlphaFoldDB" id="A0A9X2WC83"/>
<feature type="domain" description="AFP-like" evidence="1">
    <location>
        <begin position="309"/>
        <end position="359"/>
    </location>
</feature>
<accession>A0A9X2WC83</accession>
<dbReference type="GO" id="GO:0016051">
    <property type="term" value="P:carbohydrate biosynthetic process"/>
    <property type="evidence" value="ECO:0007669"/>
    <property type="project" value="InterPro"/>
</dbReference>
<reference evidence="2" key="1">
    <citation type="journal article" date="2022" name="Front. Microbiol.">
        <title>Genome-based taxonomic rearrangement of Oceanobacter-related bacteria including the description of Thalassolituus hydrocarbonoclasticus sp. nov. and Thalassolituus pacificus sp. nov. and emended description of the genus Thalassolituus.</title>
        <authorList>
            <person name="Dong C."/>
            <person name="Wei L."/>
            <person name="Wang J."/>
            <person name="Lai Q."/>
            <person name="Huang Z."/>
            <person name="Shao Z."/>
        </authorList>
    </citation>
    <scope>NUCLEOTIDE SEQUENCE</scope>
    <source>
        <strain evidence="2">59MF3M-4</strain>
    </source>
</reference>
<comment type="caution">
    <text evidence="2">The sequence shown here is derived from an EMBL/GenBank/DDBJ whole genome shotgun (WGS) entry which is preliminary data.</text>
</comment>
<dbReference type="PANTHER" id="PTHR42966:SF1">
    <property type="entry name" value="SIALIC ACID SYNTHASE"/>
    <property type="match status" value="1"/>
</dbReference>
<dbReference type="SUPFAM" id="SSF51569">
    <property type="entry name" value="Aldolase"/>
    <property type="match status" value="1"/>
</dbReference>
<dbReference type="InterPro" id="IPR013974">
    <property type="entry name" value="SAF"/>
</dbReference>
<dbReference type="InterPro" id="IPR013785">
    <property type="entry name" value="Aldolase_TIM"/>
</dbReference>
<dbReference type="RefSeq" id="WP_260974425.1">
    <property type="nucleotide sequence ID" value="NZ_JAOANI010000002.1"/>
</dbReference>
<dbReference type="Gene3D" id="3.20.20.70">
    <property type="entry name" value="Aldolase class I"/>
    <property type="match status" value="1"/>
</dbReference>
<keyword evidence="3" id="KW-1185">Reference proteome</keyword>
<proteinExistence type="predicted"/>
<dbReference type="InterPro" id="IPR036732">
    <property type="entry name" value="AFP_Neu5c_C_sf"/>
</dbReference>
<dbReference type="SUPFAM" id="SSF51269">
    <property type="entry name" value="AFP III-like domain"/>
    <property type="match status" value="1"/>
</dbReference>
<protein>
    <submittedName>
        <fullName evidence="2">N-acetylneuraminate synthase</fullName>
        <ecNumber evidence="2">2.5.1.56</ecNumber>
    </submittedName>
</protein>
<keyword evidence="2" id="KW-0808">Transferase</keyword>
<dbReference type="EMBL" id="JAOANI010000002">
    <property type="protein sequence ID" value="MCT7357491.1"/>
    <property type="molecule type" value="Genomic_DNA"/>
</dbReference>
<evidence type="ECO:0000259" key="1">
    <source>
        <dbReference type="PROSITE" id="PS50844"/>
    </source>
</evidence>
<dbReference type="InterPro" id="IPR020007">
    <property type="entry name" value="NeuB/NeuA"/>
</dbReference>
<evidence type="ECO:0000313" key="2">
    <source>
        <dbReference type="EMBL" id="MCT7357491.1"/>
    </source>
</evidence>
<reference evidence="2" key="2">
    <citation type="submission" date="2022-08" db="EMBL/GenBank/DDBJ databases">
        <authorList>
            <person name="Dong C."/>
        </authorList>
    </citation>
    <scope>NUCLEOTIDE SEQUENCE</scope>
    <source>
        <strain evidence="2">59MF3M-4</strain>
    </source>
</reference>
<evidence type="ECO:0000313" key="3">
    <source>
        <dbReference type="Proteomes" id="UP001147830"/>
    </source>
</evidence>
<dbReference type="Pfam" id="PF08666">
    <property type="entry name" value="SAF"/>
    <property type="match status" value="1"/>
</dbReference>
<dbReference type="InterPro" id="IPR051690">
    <property type="entry name" value="PseI-like"/>
</dbReference>
<dbReference type="GO" id="GO:0047444">
    <property type="term" value="F:N-acylneuraminate-9-phosphate synthase activity"/>
    <property type="evidence" value="ECO:0007669"/>
    <property type="project" value="TreeGrafter"/>
</dbReference>
<dbReference type="Gene3D" id="3.90.1210.10">
    <property type="entry name" value="Antifreeze-like/N-acetylneuraminic acid synthase C-terminal domain"/>
    <property type="match status" value="1"/>
</dbReference>
<dbReference type="NCBIfam" id="TIGR03569">
    <property type="entry name" value="NeuB_NnaB"/>
    <property type="match status" value="1"/>
</dbReference>
<dbReference type="InterPro" id="IPR013132">
    <property type="entry name" value="PseI/NeuA/B-like_N"/>
</dbReference>
<dbReference type="GO" id="GO:0050462">
    <property type="term" value="F:N-acetylneuraminate synthase activity"/>
    <property type="evidence" value="ECO:0007669"/>
    <property type="project" value="UniProtKB-EC"/>
</dbReference>